<gene>
    <name evidence="2" type="ORF">ONB1V03_LOCUS13340</name>
</gene>
<name>A0A7R9MAM5_9ACAR</name>
<protein>
    <submittedName>
        <fullName evidence="2">Uncharacterized protein</fullName>
    </submittedName>
</protein>
<accession>A0A7R9MAM5</accession>
<keyword evidence="1" id="KW-0472">Membrane</keyword>
<organism evidence="2">
    <name type="scientific">Oppiella nova</name>
    <dbReference type="NCBI Taxonomy" id="334625"/>
    <lineage>
        <taxon>Eukaryota</taxon>
        <taxon>Metazoa</taxon>
        <taxon>Ecdysozoa</taxon>
        <taxon>Arthropoda</taxon>
        <taxon>Chelicerata</taxon>
        <taxon>Arachnida</taxon>
        <taxon>Acari</taxon>
        <taxon>Acariformes</taxon>
        <taxon>Sarcoptiformes</taxon>
        <taxon>Oribatida</taxon>
        <taxon>Brachypylina</taxon>
        <taxon>Oppioidea</taxon>
        <taxon>Oppiidae</taxon>
        <taxon>Oppiella</taxon>
    </lineage>
</organism>
<evidence type="ECO:0000256" key="1">
    <source>
        <dbReference type="SAM" id="Phobius"/>
    </source>
</evidence>
<dbReference type="Proteomes" id="UP000728032">
    <property type="component" value="Unassembled WGS sequence"/>
</dbReference>
<keyword evidence="1" id="KW-0812">Transmembrane</keyword>
<dbReference type="EMBL" id="OC926418">
    <property type="protein sequence ID" value="CAD7656704.1"/>
    <property type="molecule type" value="Genomic_DNA"/>
</dbReference>
<feature type="transmembrane region" description="Helical" evidence="1">
    <location>
        <begin position="20"/>
        <end position="39"/>
    </location>
</feature>
<dbReference type="EMBL" id="CAJPVJ010011593">
    <property type="protein sequence ID" value="CAG2173891.1"/>
    <property type="molecule type" value="Genomic_DNA"/>
</dbReference>
<proteinExistence type="predicted"/>
<keyword evidence="3" id="KW-1185">Reference proteome</keyword>
<dbReference type="AlphaFoldDB" id="A0A7R9MAM5"/>
<sequence>MNQRMTGLRPINGTTWLSRYRHLCLFWWTTAYLLWPTILRTIVRISDNGLVYHYQIVI</sequence>
<keyword evidence="1" id="KW-1133">Transmembrane helix</keyword>
<reference evidence="2" key="1">
    <citation type="submission" date="2020-11" db="EMBL/GenBank/DDBJ databases">
        <authorList>
            <person name="Tran Van P."/>
        </authorList>
    </citation>
    <scope>NUCLEOTIDE SEQUENCE</scope>
</reference>
<evidence type="ECO:0000313" key="3">
    <source>
        <dbReference type="Proteomes" id="UP000728032"/>
    </source>
</evidence>
<evidence type="ECO:0000313" key="2">
    <source>
        <dbReference type="EMBL" id="CAD7656704.1"/>
    </source>
</evidence>
<feature type="non-terminal residue" evidence="2">
    <location>
        <position position="1"/>
    </location>
</feature>